<feature type="compositionally biased region" description="Low complexity" evidence="3">
    <location>
        <begin position="147"/>
        <end position="162"/>
    </location>
</feature>
<feature type="compositionally biased region" description="Low complexity" evidence="3">
    <location>
        <begin position="1"/>
        <end position="23"/>
    </location>
</feature>
<evidence type="ECO:0000313" key="4">
    <source>
        <dbReference type="EMBL" id="THH17496.1"/>
    </source>
</evidence>
<dbReference type="SMART" id="SM00612">
    <property type="entry name" value="Kelch"/>
    <property type="match status" value="3"/>
</dbReference>
<evidence type="ECO:0000256" key="1">
    <source>
        <dbReference type="ARBA" id="ARBA00022441"/>
    </source>
</evidence>
<evidence type="ECO:0008006" key="6">
    <source>
        <dbReference type="Google" id="ProtNLM"/>
    </source>
</evidence>
<dbReference type="EMBL" id="SGPL01000109">
    <property type="protein sequence ID" value="THH17496.1"/>
    <property type="molecule type" value="Genomic_DNA"/>
</dbReference>
<dbReference type="SUPFAM" id="SSF117281">
    <property type="entry name" value="Kelch motif"/>
    <property type="match status" value="1"/>
</dbReference>
<feature type="region of interest" description="Disordered" evidence="3">
    <location>
        <begin position="1"/>
        <end position="243"/>
    </location>
</feature>
<protein>
    <recommendedName>
        <fullName evidence="6">Galactose oxidase</fullName>
    </recommendedName>
</protein>
<name>A0A4S4LXX1_9AGAM</name>
<keyword evidence="5" id="KW-1185">Reference proteome</keyword>
<organism evidence="4 5">
    <name type="scientific">Bondarzewia mesenterica</name>
    <dbReference type="NCBI Taxonomy" id="1095465"/>
    <lineage>
        <taxon>Eukaryota</taxon>
        <taxon>Fungi</taxon>
        <taxon>Dikarya</taxon>
        <taxon>Basidiomycota</taxon>
        <taxon>Agaricomycotina</taxon>
        <taxon>Agaricomycetes</taxon>
        <taxon>Russulales</taxon>
        <taxon>Bondarzewiaceae</taxon>
        <taxon>Bondarzewia</taxon>
    </lineage>
</organism>
<dbReference type="Proteomes" id="UP000310158">
    <property type="component" value="Unassembled WGS sequence"/>
</dbReference>
<dbReference type="OrthoDB" id="10251809at2759"/>
<feature type="compositionally biased region" description="Basic and acidic residues" evidence="3">
    <location>
        <begin position="55"/>
        <end position="65"/>
    </location>
</feature>
<dbReference type="InterPro" id="IPR006652">
    <property type="entry name" value="Kelch_1"/>
</dbReference>
<keyword evidence="1" id="KW-0880">Kelch repeat</keyword>
<accession>A0A4S4LXX1</accession>
<feature type="compositionally biased region" description="Polar residues" evidence="3">
    <location>
        <begin position="88"/>
        <end position="110"/>
    </location>
</feature>
<feature type="compositionally biased region" description="Basic and acidic residues" evidence="3">
    <location>
        <begin position="201"/>
        <end position="213"/>
    </location>
</feature>
<dbReference type="PANTHER" id="PTHR46093">
    <property type="entry name" value="ACYL-COA-BINDING DOMAIN-CONTAINING PROTEIN 5"/>
    <property type="match status" value="1"/>
</dbReference>
<proteinExistence type="predicted"/>
<dbReference type="Gene3D" id="2.120.10.80">
    <property type="entry name" value="Kelch-type beta propeller"/>
    <property type="match status" value="2"/>
</dbReference>
<dbReference type="AlphaFoldDB" id="A0A4S4LXX1"/>
<feature type="compositionally biased region" description="Basic and acidic residues" evidence="3">
    <location>
        <begin position="184"/>
        <end position="194"/>
    </location>
</feature>
<reference evidence="4 5" key="1">
    <citation type="submission" date="2019-02" db="EMBL/GenBank/DDBJ databases">
        <title>Genome sequencing of the rare red list fungi Bondarzewia mesenterica.</title>
        <authorList>
            <person name="Buettner E."/>
            <person name="Kellner H."/>
        </authorList>
    </citation>
    <scope>NUCLEOTIDE SEQUENCE [LARGE SCALE GENOMIC DNA]</scope>
    <source>
        <strain evidence="4 5">DSM 108281</strain>
    </source>
</reference>
<dbReference type="PANTHER" id="PTHR46093:SF3">
    <property type="entry name" value="ACYL-COA-BINDING DOMAIN-CONTAINING PROTEIN 4"/>
    <property type="match status" value="1"/>
</dbReference>
<evidence type="ECO:0000313" key="5">
    <source>
        <dbReference type="Proteomes" id="UP000310158"/>
    </source>
</evidence>
<dbReference type="Pfam" id="PF24681">
    <property type="entry name" value="Kelch_KLHDC2_KLHL20_DRC7"/>
    <property type="match status" value="1"/>
</dbReference>
<dbReference type="InterPro" id="IPR015915">
    <property type="entry name" value="Kelch-typ_b-propeller"/>
</dbReference>
<comment type="caution">
    <text evidence="4">The sequence shown here is derived from an EMBL/GenBank/DDBJ whole genome shotgun (WGS) entry which is preliminary data.</text>
</comment>
<evidence type="ECO:0000256" key="2">
    <source>
        <dbReference type="ARBA" id="ARBA00022737"/>
    </source>
</evidence>
<evidence type="ECO:0000256" key="3">
    <source>
        <dbReference type="SAM" id="MobiDB-lite"/>
    </source>
</evidence>
<sequence>MTSSPTPSESSSSSPTSPLTFSSHTFLLDDDARYAYDMPPPSSEAPSRTASRASNRRDRDRDRESAPATPALPALNDRSPTPPILPGPSTTTRQVKYNGTHAASASTSTLRPPGSPLVRSPIGPRMPSISRRSPAVDAGPGIGQTDVSSVRRMAAANASSSSLTGSKEGLTKNAPERKRKRAPRERATTTHEDNPTSSAPARDRSGARERHVLEQGALSRSWTTSRGSLAGATTKTVGRTSGASTSVRLASLPVPFPLSCVDATGFSETMQWTRPEMQGDLPPACRAHTATVIDRSRIVFFGGGVGTDYYQSIWILDTQMRRWLRPEFDAEKPLPEPRRAHTAVLYKDKVWVFGGGNGTVALNDTWTLDVSNNLSNLKWEQVAVSRRKPSPRGYHTATLVGNMMIVIGGSDGREAFEDVWCLDLDKRQWQELRLETTHKRLSHSVTQVGSYLFITGGHNGDDYTSELLMFNLVSLQFEPRRTLGRPHTPRGYHATVLADSRLFVFGGFNGRDIFEDVYILDLAAAAYLPQVTSFRIET</sequence>
<dbReference type="Pfam" id="PF01344">
    <property type="entry name" value="Kelch_1"/>
    <property type="match status" value="1"/>
</dbReference>
<feature type="compositionally biased region" description="Polar residues" evidence="3">
    <location>
        <begin position="218"/>
        <end position="243"/>
    </location>
</feature>
<gene>
    <name evidence="4" type="ORF">EW146_g3323</name>
</gene>
<keyword evidence="2" id="KW-0677">Repeat</keyword>